<dbReference type="RefSeq" id="WP_243390533.1">
    <property type="nucleotide sequence ID" value="NZ_NKXO01000007.1"/>
</dbReference>
<organism evidence="11 12">
    <name type="scientific">Raineya orbicola</name>
    <dbReference type="NCBI Taxonomy" id="2016530"/>
    <lineage>
        <taxon>Bacteria</taxon>
        <taxon>Pseudomonadati</taxon>
        <taxon>Bacteroidota</taxon>
        <taxon>Cytophagia</taxon>
        <taxon>Cytophagales</taxon>
        <taxon>Raineyaceae</taxon>
        <taxon>Raineya</taxon>
    </lineage>
</organism>
<dbReference type="Pfam" id="PF07244">
    <property type="entry name" value="POTRA"/>
    <property type="match status" value="4"/>
</dbReference>
<dbReference type="GO" id="GO:0009279">
    <property type="term" value="C:cell outer membrane"/>
    <property type="evidence" value="ECO:0007669"/>
    <property type="project" value="UniProtKB-UniRule"/>
</dbReference>
<evidence type="ECO:0000256" key="5">
    <source>
        <dbReference type="ARBA" id="ARBA00022737"/>
    </source>
</evidence>
<dbReference type="InterPro" id="IPR010827">
    <property type="entry name" value="BamA/TamA_POTRA"/>
</dbReference>
<dbReference type="InterPro" id="IPR000184">
    <property type="entry name" value="Bac_surfAg_D15"/>
</dbReference>
<dbReference type="InterPro" id="IPR023707">
    <property type="entry name" value="OM_assembly_BamA"/>
</dbReference>
<dbReference type="AlphaFoldDB" id="A0A2N3IJ49"/>
<feature type="domain" description="POTRA" evidence="10">
    <location>
        <begin position="184"/>
        <end position="270"/>
    </location>
</feature>
<keyword evidence="12" id="KW-1185">Reference proteome</keyword>
<evidence type="ECO:0000256" key="8">
    <source>
        <dbReference type="NCBIfam" id="TIGR03303"/>
    </source>
</evidence>
<dbReference type="PANTHER" id="PTHR12815:SF47">
    <property type="entry name" value="TRANSLOCATION AND ASSEMBLY MODULE SUBUNIT TAMA"/>
    <property type="match status" value="1"/>
</dbReference>
<dbReference type="GO" id="GO:0071709">
    <property type="term" value="P:membrane assembly"/>
    <property type="evidence" value="ECO:0007669"/>
    <property type="project" value="InterPro"/>
</dbReference>
<comment type="caution">
    <text evidence="11">The sequence shown here is derived from an EMBL/GenBank/DDBJ whole genome shotgun (WGS) entry which is preliminary data.</text>
</comment>
<keyword evidence="7" id="KW-0998">Cell outer membrane</keyword>
<dbReference type="Proteomes" id="UP000233387">
    <property type="component" value="Unassembled WGS sequence"/>
</dbReference>
<feature type="domain" description="POTRA" evidence="10">
    <location>
        <begin position="27"/>
        <end position="101"/>
    </location>
</feature>
<keyword evidence="5" id="KW-0677">Repeat</keyword>
<dbReference type="NCBIfam" id="TIGR03303">
    <property type="entry name" value="OM_YaeT"/>
    <property type="match status" value="1"/>
</dbReference>
<dbReference type="Gene3D" id="2.40.160.50">
    <property type="entry name" value="membrane protein fhac: a member of the omp85/tpsb transporter family"/>
    <property type="match status" value="1"/>
</dbReference>
<evidence type="ECO:0000259" key="10">
    <source>
        <dbReference type="PROSITE" id="PS51779"/>
    </source>
</evidence>
<dbReference type="Gene3D" id="3.10.20.310">
    <property type="entry name" value="membrane protein fhac"/>
    <property type="match status" value="5"/>
</dbReference>
<evidence type="ECO:0000313" key="11">
    <source>
        <dbReference type="EMBL" id="PKQ70344.1"/>
    </source>
</evidence>
<keyword evidence="3" id="KW-0812">Transmembrane</keyword>
<evidence type="ECO:0000256" key="7">
    <source>
        <dbReference type="ARBA" id="ARBA00023237"/>
    </source>
</evidence>
<evidence type="ECO:0000256" key="9">
    <source>
        <dbReference type="SAM" id="SignalP"/>
    </source>
</evidence>
<keyword evidence="6" id="KW-0472">Membrane</keyword>
<dbReference type="PANTHER" id="PTHR12815">
    <property type="entry name" value="SORTING AND ASSEMBLY MACHINERY SAMM50 PROTEIN FAMILY MEMBER"/>
    <property type="match status" value="1"/>
</dbReference>
<sequence length="829" mass="94474">MKKLLFILILMPLWALQPAQAQNENEYIIGGITTSGIKFLDQNAIINLSGLRVGDKIRVPGTEIGYAIKKLWKQGLFGNVDVSVTKIEGKTIFLNIHLEERPKVSRIFFEGIRKGQKSNLEDKTKEYKGKVASDVLLKNIKETIRKHFAEKGFFATQVEIIQKPDTLLKNAIIITAKVQTGKKSKVKDIITEGNVAFSEKKIRKKMKIKERTPFRIFHSSKYIVKKFEEDKERILRMYNKNGYRDARIVFDTAYFVSHNRMNIRMQIEEGKKYYFRNITWEGNIKYTDEQLSKILNIKKGDVYDPETLEKKLNFSLTEEDITSLYMDDGHLFFRITPIEKNIEGDSIDVEMRIYEGPQAVISKVIINGNTKTSDKVILREIRTKPGMKFSRRDIIRTTQALGQLGMLDPEKIDPRPIPNQEEGTVDIIYNVEEKPSDMLEMSGGWGAGFGFVGTLGVSFNNFSIRKAGKLSNWRPVPVGDAQRLSIRAQANGRSFQTYSVSFTEPWLGGKKPNNFTVFATLSNLNIGVNRFNLSNERTGYLKMFNTGVSLGKRLRIPDDYFTLSHSLSFQYYDFQNYTIDDGFASGYANSVVLSTNLSRNSIDNPTFPRTGSMLSLNLSFTPPYSLFSNKPDEFYQSQTPAERFKWLEYYKLMFDGSFYTPLVGKLVLASRIHFGFLDAYRSAKGIVPFERFTLGGGGLAGQNFIIGREVVGLRGYEDNAVRPLDPRRRTFVDGTVFAKYVLELRYPISLNPAATVFVLGFYEAGNNWLGFERFNPFKMYRSAGIGVRFLMPAFGMIGLDWGRGFDQIEGLPAGQGFQNFTFTIGQQIR</sequence>
<evidence type="ECO:0000256" key="3">
    <source>
        <dbReference type="ARBA" id="ARBA00022692"/>
    </source>
</evidence>
<evidence type="ECO:0000256" key="2">
    <source>
        <dbReference type="ARBA" id="ARBA00022452"/>
    </source>
</evidence>
<dbReference type="EMBL" id="NKXO01000007">
    <property type="protein sequence ID" value="PKQ70344.1"/>
    <property type="molecule type" value="Genomic_DNA"/>
</dbReference>
<feature type="chain" id="PRO_5014690986" description="Outer membrane protein assembly factor BamA" evidence="9">
    <location>
        <begin position="22"/>
        <end position="829"/>
    </location>
</feature>
<evidence type="ECO:0000256" key="1">
    <source>
        <dbReference type="ARBA" id="ARBA00004370"/>
    </source>
</evidence>
<dbReference type="PROSITE" id="PS51779">
    <property type="entry name" value="POTRA"/>
    <property type="match status" value="3"/>
</dbReference>
<reference evidence="11 12" key="1">
    <citation type="submission" date="2017-06" db="EMBL/GenBank/DDBJ databases">
        <title>Raineya orbicola gen. nov., sp. nov. a slightly thermophilic bacterium of the phylum Bacteroidetes and the description of Raineyaceae fam. nov.</title>
        <authorList>
            <person name="Albuquerque L."/>
            <person name="Polonia A.R.M."/>
            <person name="Barroso C."/>
            <person name="Froufe H.J.C."/>
            <person name="Lage O."/>
            <person name="Lobo-Da-Cunha A."/>
            <person name="Egas C."/>
            <person name="Da Costa M.S."/>
        </authorList>
    </citation>
    <scope>NUCLEOTIDE SEQUENCE [LARGE SCALE GENOMIC DNA]</scope>
    <source>
        <strain evidence="11 12">SPSPC-11</strain>
    </source>
</reference>
<feature type="domain" description="POTRA" evidence="10">
    <location>
        <begin position="359"/>
        <end position="434"/>
    </location>
</feature>
<dbReference type="InterPro" id="IPR039910">
    <property type="entry name" value="D15-like"/>
</dbReference>
<feature type="signal peptide" evidence="9">
    <location>
        <begin position="1"/>
        <end position="21"/>
    </location>
</feature>
<dbReference type="InterPro" id="IPR034746">
    <property type="entry name" value="POTRA"/>
</dbReference>
<dbReference type="Pfam" id="PF01103">
    <property type="entry name" value="Omp85"/>
    <property type="match status" value="1"/>
</dbReference>
<keyword evidence="4 9" id="KW-0732">Signal</keyword>
<dbReference type="PIRSF" id="PIRSF006076">
    <property type="entry name" value="OM_assembly_OMP85"/>
    <property type="match status" value="1"/>
</dbReference>
<protein>
    <recommendedName>
        <fullName evidence="8">Outer membrane protein assembly factor BamA</fullName>
    </recommendedName>
</protein>
<proteinExistence type="predicted"/>
<keyword evidence="2" id="KW-1134">Transmembrane beta strand</keyword>
<evidence type="ECO:0000256" key="6">
    <source>
        <dbReference type="ARBA" id="ARBA00023136"/>
    </source>
</evidence>
<accession>A0A2N3IJ49</accession>
<evidence type="ECO:0000313" key="12">
    <source>
        <dbReference type="Proteomes" id="UP000233387"/>
    </source>
</evidence>
<evidence type="ECO:0000256" key="4">
    <source>
        <dbReference type="ARBA" id="ARBA00022729"/>
    </source>
</evidence>
<comment type="subcellular location">
    <subcellularLocation>
        <location evidence="1">Membrane</location>
    </subcellularLocation>
</comment>
<gene>
    <name evidence="11" type="ORF">Rain11_0572</name>
</gene>
<name>A0A2N3IJ49_9BACT</name>